<name>A0A7J7NMM7_9MAGN</name>
<protein>
    <recommendedName>
        <fullName evidence="3">Aminotransferase-like plant mobile domain-containing protein</fullName>
    </recommendedName>
</protein>
<gene>
    <name evidence="1" type="ORF">GIB67_005033</name>
</gene>
<evidence type="ECO:0000313" key="1">
    <source>
        <dbReference type="EMBL" id="KAF6168481.1"/>
    </source>
</evidence>
<accession>A0A7J7NMM7</accession>
<evidence type="ECO:0000313" key="2">
    <source>
        <dbReference type="Proteomes" id="UP000541444"/>
    </source>
</evidence>
<dbReference type="AlphaFoldDB" id="A0A7J7NMM7"/>
<dbReference type="EMBL" id="JACGCM010000696">
    <property type="protein sequence ID" value="KAF6168481.1"/>
    <property type="molecule type" value="Genomic_DNA"/>
</dbReference>
<sequence length="461" mass="52738">MINEIRIKLSSEDIELCDSPRTREFMENWNSDATFTIKETLKVKWETEESDIATLNTDGSHKDSTGGFGAIARYRICTVFAVIAGTMDTKYVPLLELKVAEVGLTLSLDKDDREDDITIIRAFIFFMMGYLWFQTANDIVPLGYLAAVADSEEAAQYDWGFAILASQYHGLDTAVTIGGLITGFAHLLTFYEYCGVGHPIVKEDAKFQPIRASGHGRVRTGRKQMTRLETQITQLSTTWSEIEYEKLPSNEEEQFEVKSPYDSENNEFKRNHRMFFSWGEWIQYYETDLEDEHFKVNDPMSQEDFKEATNMFNKILSQSPLNYALNIQLPMSLYIPSPIEPHQFINDIMTESKYFSKFLNDFSDDEDDDKCLESVNLTLILEKIRAPSLSRPVSPSSSIFLESIPPSPESNGGTMTINDFEDLYGDNSCCIYVDECLNYFEDSNDPENREMVQSLASKNIF</sequence>
<keyword evidence="2" id="KW-1185">Reference proteome</keyword>
<dbReference type="Proteomes" id="UP000541444">
    <property type="component" value="Unassembled WGS sequence"/>
</dbReference>
<proteinExistence type="predicted"/>
<evidence type="ECO:0008006" key="3">
    <source>
        <dbReference type="Google" id="ProtNLM"/>
    </source>
</evidence>
<reference evidence="1 2" key="1">
    <citation type="journal article" date="2020" name="IScience">
        <title>Genome Sequencing of the Endangered Kingdonia uniflora (Circaeasteraceae, Ranunculales) Reveals Potential Mechanisms of Evolutionary Specialization.</title>
        <authorList>
            <person name="Sun Y."/>
            <person name="Deng T."/>
            <person name="Zhang A."/>
            <person name="Moore M.J."/>
            <person name="Landis J.B."/>
            <person name="Lin N."/>
            <person name="Zhang H."/>
            <person name="Zhang X."/>
            <person name="Huang J."/>
            <person name="Zhang X."/>
            <person name="Sun H."/>
            <person name="Wang H."/>
        </authorList>
    </citation>
    <scope>NUCLEOTIDE SEQUENCE [LARGE SCALE GENOMIC DNA]</scope>
    <source>
        <strain evidence="1">TB1705</strain>
        <tissue evidence="1">Leaf</tissue>
    </source>
</reference>
<organism evidence="1 2">
    <name type="scientific">Kingdonia uniflora</name>
    <dbReference type="NCBI Taxonomy" id="39325"/>
    <lineage>
        <taxon>Eukaryota</taxon>
        <taxon>Viridiplantae</taxon>
        <taxon>Streptophyta</taxon>
        <taxon>Embryophyta</taxon>
        <taxon>Tracheophyta</taxon>
        <taxon>Spermatophyta</taxon>
        <taxon>Magnoliopsida</taxon>
        <taxon>Ranunculales</taxon>
        <taxon>Circaeasteraceae</taxon>
        <taxon>Kingdonia</taxon>
    </lineage>
</organism>
<comment type="caution">
    <text evidence="1">The sequence shown here is derived from an EMBL/GenBank/DDBJ whole genome shotgun (WGS) entry which is preliminary data.</text>
</comment>